<gene>
    <name evidence="1" type="ORF">JP39_09610</name>
</gene>
<reference evidence="1 2" key="1">
    <citation type="submission" date="2015-08" db="EMBL/GenBank/DDBJ databases">
        <title>Genomic sequence of Lactobacillus heilongjiangensis DSM 28069, isolated from Chinese traditional pickle.</title>
        <authorList>
            <person name="Jiang X."/>
            <person name="Zheng B."/>
            <person name="Cheng H."/>
        </authorList>
    </citation>
    <scope>NUCLEOTIDE SEQUENCE [LARGE SCALE GENOMIC DNA]</scope>
    <source>
        <strain evidence="1 2">DSM 28069</strain>
    </source>
</reference>
<protein>
    <submittedName>
        <fullName evidence="1">Uncharacterized protein</fullName>
    </submittedName>
</protein>
<accession>A0A0K2LE70</accession>
<proteinExistence type="predicted"/>
<organism evidence="1 2">
    <name type="scientific">Companilactobacillus heilongjiangensis</name>
    <dbReference type="NCBI Taxonomy" id="1074467"/>
    <lineage>
        <taxon>Bacteria</taxon>
        <taxon>Bacillati</taxon>
        <taxon>Bacillota</taxon>
        <taxon>Bacilli</taxon>
        <taxon>Lactobacillales</taxon>
        <taxon>Lactobacillaceae</taxon>
        <taxon>Companilactobacillus</taxon>
    </lineage>
</organism>
<dbReference type="Proteomes" id="UP000061546">
    <property type="component" value="Chromosome"/>
</dbReference>
<sequence length="122" mass="13914">MSYDKKTILDAAKKAGINLIENNSNNNIIYPDGTEEYIDVRIKNNVTTDCNYVINDLTAQSDNLFINNDEYEIIYDTNDSGDYSLDLKEFLNPTHDLSSLQIDSDIKINHLNKSNNDFERAA</sequence>
<dbReference type="KEGG" id="lhi:JP39_09610"/>
<dbReference type="EMBL" id="CP012559">
    <property type="protein sequence ID" value="ALB29587.1"/>
    <property type="molecule type" value="Genomic_DNA"/>
</dbReference>
<dbReference type="RefSeq" id="WP_041501394.1">
    <property type="nucleotide sequence ID" value="NZ_BJDV01000006.1"/>
</dbReference>
<dbReference type="STRING" id="1074467.JP39_09610"/>
<evidence type="ECO:0000313" key="2">
    <source>
        <dbReference type="Proteomes" id="UP000061546"/>
    </source>
</evidence>
<keyword evidence="2" id="KW-1185">Reference proteome</keyword>
<dbReference type="AlphaFoldDB" id="A0A0K2LE70"/>
<evidence type="ECO:0000313" key="1">
    <source>
        <dbReference type="EMBL" id="ALB29587.1"/>
    </source>
</evidence>
<name>A0A0K2LE70_9LACO</name>